<dbReference type="Pfam" id="PF00672">
    <property type="entry name" value="HAMP"/>
    <property type="match status" value="1"/>
</dbReference>
<keyword evidence="8" id="KW-1185">Reference proteome</keyword>
<dbReference type="SMART" id="SM00304">
    <property type="entry name" value="HAMP"/>
    <property type="match status" value="2"/>
</dbReference>
<dbReference type="InterPro" id="IPR003660">
    <property type="entry name" value="HAMP_dom"/>
</dbReference>
<sequence length="560" mass="57525">MHRFSIRTQLIAAFSVAALLLLGLGAVALKATAAINAQLVQVHTNWLPSEQKAGEINTTLARFTVASFRQVTADGMGARLKMDTLVGNLAAKMRKLLSQYDGLVTSPDERAAYDKLAAAWSAYHQEVEPVLALARDGDQAKAIEELGGKLNELQITATQAIQDLVSLNIRGAEASRIEAGQDYDQARGLVFAVIAVGLVALAGLALVIVRGVTRGIASVVQPMTALAAGDLATAIPQHRRTTEIGKIAQAIQVFKDGLIRMRDLEAETAQARLAAEEQRRIGMRQLADSFEAAMGGIIGTVAASATELQATAGLMSGTAAETAAQSSAVAAAAEVAASNVNTVAAAAEELGSSVLEIGRQVDGSAAIARLAVTDADETGTLVHELNGTVERIGDVVGLISSIAAQTNLLALNATIEAARAGEAGKGFAVVAAEVKELAGQTARATQEISVQIARIQGSTGQAVAAIGSITQRIREISATSTSIAAAVEQQGAATQEIVRNVTQAAAGTGEVTGNIAGVASAAEDTGAAATQVLGAASELSRRSEQLSGEMQRFLDTVRAA</sequence>
<dbReference type="PROSITE" id="PS50885">
    <property type="entry name" value="HAMP"/>
    <property type="match status" value="1"/>
</dbReference>
<keyword evidence="4" id="KW-0472">Membrane</keyword>
<gene>
    <name evidence="7" type="ORF">QO012_002932</name>
</gene>
<dbReference type="RefSeq" id="WP_238202410.1">
    <property type="nucleotide sequence ID" value="NZ_BPQE01000011.1"/>
</dbReference>
<keyword evidence="4" id="KW-0812">Transmembrane</keyword>
<dbReference type="SUPFAM" id="SSF58104">
    <property type="entry name" value="Methyl-accepting chemotaxis protein (MCP) signaling domain"/>
    <property type="match status" value="1"/>
</dbReference>
<dbReference type="PROSITE" id="PS50111">
    <property type="entry name" value="CHEMOTAXIS_TRANSDUC_2"/>
    <property type="match status" value="1"/>
</dbReference>
<accession>A0ABU0I317</accession>
<dbReference type="Pfam" id="PF00015">
    <property type="entry name" value="MCPsignal"/>
    <property type="match status" value="1"/>
</dbReference>
<comment type="similarity">
    <text evidence="2">Belongs to the methyl-accepting chemotaxis (MCP) protein family.</text>
</comment>
<dbReference type="InterPro" id="IPR004090">
    <property type="entry name" value="Chemotax_Me-accpt_rcpt"/>
</dbReference>
<feature type="domain" description="Methyl-accepting transducer" evidence="5">
    <location>
        <begin position="304"/>
        <end position="540"/>
    </location>
</feature>
<dbReference type="Proteomes" id="UP001231124">
    <property type="component" value="Unassembled WGS sequence"/>
</dbReference>
<evidence type="ECO:0000259" key="6">
    <source>
        <dbReference type="PROSITE" id="PS50885"/>
    </source>
</evidence>
<dbReference type="SMART" id="SM00283">
    <property type="entry name" value="MA"/>
    <property type="match status" value="1"/>
</dbReference>
<evidence type="ECO:0000313" key="7">
    <source>
        <dbReference type="EMBL" id="MDQ0448423.1"/>
    </source>
</evidence>
<dbReference type="PRINTS" id="PR00260">
    <property type="entry name" value="CHEMTRNSDUCR"/>
</dbReference>
<protein>
    <submittedName>
        <fullName evidence="7">Methyl-accepting chemotaxis protein</fullName>
    </submittedName>
</protein>
<comment type="caution">
    <text evidence="7">The sequence shown here is derived from an EMBL/GenBank/DDBJ whole genome shotgun (WGS) entry which is preliminary data.</text>
</comment>
<reference evidence="7 8" key="1">
    <citation type="submission" date="2023-07" db="EMBL/GenBank/DDBJ databases">
        <title>Genomic Encyclopedia of Type Strains, Phase IV (KMG-IV): sequencing the most valuable type-strain genomes for metagenomic binning, comparative biology and taxonomic classification.</title>
        <authorList>
            <person name="Goeker M."/>
        </authorList>
    </citation>
    <scope>NUCLEOTIDE SEQUENCE [LARGE SCALE GENOMIC DNA]</scope>
    <source>
        <strain evidence="7 8">DSM 19013</strain>
    </source>
</reference>
<dbReference type="Gene3D" id="1.10.287.950">
    <property type="entry name" value="Methyl-accepting chemotaxis protein"/>
    <property type="match status" value="1"/>
</dbReference>
<evidence type="ECO:0000313" key="8">
    <source>
        <dbReference type="Proteomes" id="UP001231124"/>
    </source>
</evidence>
<evidence type="ECO:0000256" key="2">
    <source>
        <dbReference type="ARBA" id="ARBA00029447"/>
    </source>
</evidence>
<evidence type="ECO:0000259" key="5">
    <source>
        <dbReference type="PROSITE" id="PS50111"/>
    </source>
</evidence>
<dbReference type="InterPro" id="IPR024478">
    <property type="entry name" value="HlyB_4HB_MCP"/>
</dbReference>
<dbReference type="EMBL" id="JAUSVP010000008">
    <property type="protein sequence ID" value="MDQ0448423.1"/>
    <property type="molecule type" value="Genomic_DNA"/>
</dbReference>
<evidence type="ECO:0000256" key="3">
    <source>
        <dbReference type="PROSITE-ProRule" id="PRU00284"/>
    </source>
</evidence>
<dbReference type="Pfam" id="PF12729">
    <property type="entry name" value="4HB_MCP_1"/>
    <property type="match status" value="1"/>
</dbReference>
<proteinExistence type="inferred from homology"/>
<feature type="transmembrane region" description="Helical" evidence="4">
    <location>
        <begin position="189"/>
        <end position="209"/>
    </location>
</feature>
<dbReference type="PANTHER" id="PTHR32089:SF112">
    <property type="entry name" value="LYSOZYME-LIKE PROTEIN-RELATED"/>
    <property type="match status" value="1"/>
</dbReference>
<keyword evidence="1 3" id="KW-0807">Transducer</keyword>
<dbReference type="PANTHER" id="PTHR32089">
    <property type="entry name" value="METHYL-ACCEPTING CHEMOTAXIS PROTEIN MCPB"/>
    <property type="match status" value="1"/>
</dbReference>
<dbReference type="Gene3D" id="6.10.340.10">
    <property type="match status" value="1"/>
</dbReference>
<feature type="domain" description="HAMP" evidence="6">
    <location>
        <begin position="210"/>
        <end position="263"/>
    </location>
</feature>
<organism evidence="7 8">
    <name type="scientific">Methylobacterium aerolatum</name>
    <dbReference type="NCBI Taxonomy" id="418708"/>
    <lineage>
        <taxon>Bacteria</taxon>
        <taxon>Pseudomonadati</taxon>
        <taxon>Pseudomonadota</taxon>
        <taxon>Alphaproteobacteria</taxon>
        <taxon>Hyphomicrobiales</taxon>
        <taxon>Methylobacteriaceae</taxon>
        <taxon>Methylobacterium</taxon>
    </lineage>
</organism>
<keyword evidence="4" id="KW-1133">Transmembrane helix</keyword>
<evidence type="ECO:0000256" key="1">
    <source>
        <dbReference type="ARBA" id="ARBA00023224"/>
    </source>
</evidence>
<evidence type="ECO:0000256" key="4">
    <source>
        <dbReference type="SAM" id="Phobius"/>
    </source>
</evidence>
<name>A0ABU0I317_9HYPH</name>
<dbReference type="InterPro" id="IPR004089">
    <property type="entry name" value="MCPsignal_dom"/>
</dbReference>